<reference evidence="2 3" key="1">
    <citation type="submission" date="2024-04" db="EMBL/GenBank/DDBJ databases">
        <authorList>
            <person name="Waldvogel A.-M."/>
            <person name="Schoenle A."/>
        </authorList>
    </citation>
    <scope>NUCLEOTIDE SEQUENCE [LARGE SCALE GENOMIC DNA]</scope>
</reference>
<feature type="compositionally biased region" description="Polar residues" evidence="1">
    <location>
        <begin position="369"/>
        <end position="379"/>
    </location>
</feature>
<sequence>MKGTDDNRSFSTEVMHSAAFSLSQSEPSTCRLNSRQIYSPLKRLDREDSPSESALRDQLLLGLRDGPLSQALKVFARRNPELEFSDLRQEAVLLASEYGRAEPEEPNWKEQLKREIMEDVKMQMKGITQEIVAELKPLLQTASPQPSPPNPTRTRQSTPRPYNDRDAQEVEGVKVPERGVVIVEDVKCTHPFIVGMNVIMACWDTLFKCPATSSRLPQFKTQKVWRDAFATCRHIEVSPAEDGLVGFVRLAAKGKVVVPPESEMVVWGRTKRNPVGIGHCALVEPLLDVGASDVGVARALVEVKQGRVPVRVCNPHPYNITLGRFSKLGRLYHIEEADVQGPHSLSLSLEDDGVVVVTRVEVGAASPSRPGQSEGTSMLRNRPDLSDQQQRELKALLQKWEQVFSQHEEDFGRTNLVQHQILTGDAAPIRERYRPIPPMLYKEVKTLLSGAELDRKQETVPDSRGTQRQGGSLPCV</sequence>
<feature type="compositionally biased region" description="Basic and acidic residues" evidence="1">
    <location>
        <begin position="452"/>
        <end position="461"/>
    </location>
</feature>
<organism evidence="2 3">
    <name type="scientific">Knipowitschia caucasica</name>
    <name type="common">Caucasian dwarf goby</name>
    <name type="synonym">Pomatoschistus caucasicus</name>
    <dbReference type="NCBI Taxonomy" id="637954"/>
    <lineage>
        <taxon>Eukaryota</taxon>
        <taxon>Metazoa</taxon>
        <taxon>Chordata</taxon>
        <taxon>Craniata</taxon>
        <taxon>Vertebrata</taxon>
        <taxon>Euteleostomi</taxon>
        <taxon>Actinopterygii</taxon>
        <taxon>Neopterygii</taxon>
        <taxon>Teleostei</taxon>
        <taxon>Neoteleostei</taxon>
        <taxon>Acanthomorphata</taxon>
        <taxon>Gobiaria</taxon>
        <taxon>Gobiiformes</taxon>
        <taxon>Gobioidei</taxon>
        <taxon>Gobiidae</taxon>
        <taxon>Gobiinae</taxon>
        <taxon>Knipowitschia</taxon>
    </lineage>
</organism>
<gene>
    <name evidence="2" type="ORF">KC01_LOCUS31148</name>
</gene>
<name>A0AAV2LMA4_KNICA</name>
<dbReference type="EMBL" id="OZ035826">
    <property type="protein sequence ID" value="CAL1603467.1"/>
    <property type="molecule type" value="Genomic_DNA"/>
</dbReference>
<feature type="region of interest" description="Disordered" evidence="1">
    <location>
        <begin position="362"/>
        <end position="388"/>
    </location>
</feature>
<evidence type="ECO:0000313" key="2">
    <source>
        <dbReference type="EMBL" id="CAL1603467.1"/>
    </source>
</evidence>
<evidence type="ECO:0000313" key="3">
    <source>
        <dbReference type="Proteomes" id="UP001497482"/>
    </source>
</evidence>
<accession>A0AAV2LMA4</accession>
<feature type="region of interest" description="Disordered" evidence="1">
    <location>
        <begin position="140"/>
        <end position="170"/>
    </location>
</feature>
<evidence type="ECO:0000256" key="1">
    <source>
        <dbReference type="SAM" id="MobiDB-lite"/>
    </source>
</evidence>
<keyword evidence="3" id="KW-1185">Reference proteome</keyword>
<dbReference type="AlphaFoldDB" id="A0AAV2LMA4"/>
<protein>
    <submittedName>
        <fullName evidence="2">Uncharacterized protein</fullName>
    </submittedName>
</protein>
<feature type="region of interest" description="Disordered" evidence="1">
    <location>
        <begin position="452"/>
        <end position="476"/>
    </location>
</feature>
<dbReference type="Proteomes" id="UP001497482">
    <property type="component" value="Chromosome 4"/>
</dbReference>
<proteinExistence type="predicted"/>